<organism evidence="1 2">
    <name type="scientific">Kingdonia uniflora</name>
    <dbReference type="NCBI Taxonomy" id="39325"/>
    <lineage>
        <taxon>Eukaryota</taxon>
        <taxon>Viridiplantae</taxon>
        <taxon>Streptophyta</taxon>
        <taxon>Embryophyta</taxon>
        <taxon>Tracheophyta</taxon>
        <taxon>Spermatophyta</taxon>
        <taxon>Magnoliopsida</taxon>
        <taxon>Ranunculales</taxon>
        <taxon>Circaeasteraceae</taxon>
        <taxon>Kingdonia</taxon>
    </lineage>
</organism>
<accession>A0A7J7NR11</accession>
<dbReference type="Proteomes" id="UP000541444">
    <property type="component" value="Unassembled WGS sequence"/>
</dbReference>
<proteinExistence type="predicted"/>
<dbReference type="AlphaFoldDB" id="A0A7J7NR11"/>
<evidence type="ECO:0000313" key="2">
    <source>
        <dbReference type="Proteomes" id="UP000541444"/>
    </source>
</evidence>
<sequence length="56" mass="6522">SQSIGIKRNKKKQVEPIYSNRNVTSSIRIENGIYSNKNFIVLKNIFITFFILCKNT</sequence>
<comment type="caution">
    <text evidence="1">The sequence shown here is derived from an EMBL/GenBank/DDBJ whole genome shotgun (WGS) entry which is preliminary data.</text>
</comment>
<name>A0A7J7NR11_9MAGN</name>
<gene>
    <name evidence="1" type="ORF">GIB67_004027</name>
</gene>
<dbReference type="EMBL" id="JACGCM010000628">
    <property type="protein sequence ID" value="KAF6169635.1"/>
    <property type="molecule type" value="Genomic_DNA"/>
</dbReference>
<keyword evidence="2" id="KW-1185">Reference proteome</keyword>
<feature type="non-terminal residue" evidence="1">
    <location>
        <position position="1"/>
    </location>
</feature>
<evidence type="ECO:0000313" key="1">
    <source>
        <dbReference type="EMBL" id="KAF6169635.1"/>
    </source>
</evidence>
<protein>
    <submittedName>
        <fullName evidence="1">Uncharacterized protein</fullName>
    </submittedName>
</protein>
<reference evidence="1 2" key="1">
    <citation type="journal article" date="2020" name="IScience">
        <title>Genome Sequencing of the Endangered Kingdonia uniflora (Circaeasteraceae, Ranunculales) Reveals Potential Mechanisms of Evolutionary Specialization.</title>
        <authorList>
            <person name="Sun Y."/>
            <person name="Deng T."/>
            <person name="Zhang A."/>
            <person name="Moore M.J."/>
            <person name="Landis J.B."/>
            <person name="Lin N."/>
            <person name="Zhang H."/>
            <person name="Zhang X."/>
            <person name="Huang J."/>
            <person name="Zhang X."/>
            <person name="Sun H."/>
            <person name="Wang H."/>
        </authorList>
    </citation>
    <scope>NUCLEOTIDE SEQUENCE [LARGE SCALE GENOMIC DNA]</scope>
    <source>
        <strain evidence="1">TB1705</strain>
        <tissue evidence="1">Leaf</tissue>
    </source>
</reference>